<organism evidence="2 3">
    <name type="scientific">Pseudomonas fluorescens</name>
    <dbReference type="NCBI Taxonomy" id="294"/>
    <lineage>
        <taxon>Bacteria</taxon>
        <taxon>Pseudomonadati</taxon>
        <taxon>Pseudomonadota</taxon>
        <taxon>Gammaproteobacteria</taxon>
        <taxon>Pseudomonadales</taxon>
        <taxon>Pseudomonadaceae</taxon>
        <taxon>Pseudomonas</taxon>
    </lineage>
</organism>
<proteinExistence type="predicted"/>
<accession>A0A0N7GZU2</accession>
<evidence type="ECO:0000313" key="2">
    <source>
        <dbReference type="EMBL" id="ALI01292.1"/>
    </source>
</evidence>
<feature type="transmembrane region" description="Helical" evidence="1">
    <location>
        <begin position="7"/>
        <end position="30"/>
    </location>
</feature>
<dbReference type="Proteomes" id="UP000066487">
    <property type="component" value="Chromosome"/>
</dbReference>
<gene>
    <name evidence="2" type="ORF">AO353_09505</name>
</gene>
<sequence length="128" mass="14436">MILRVTLGLIIYLLVIALYFVVHDYGVIFYKTHMGGFTARGVAIGGTAELTFYFFIFVNIVVFVMPTLVAKIVPIVLMVAIVLFYFLPENPVRAMAYSGLTFSMSILALVTRLIVDRQMPQRKIYSNS</sequence>
<feature type="transmembrane region" description="Helical" evidence="1">
    <location>
        <begin position="94"/>
        <end position="115"/>
    </location>
</feature>
<keyword evidence="1" id="KW-1133">Transmembrane helix</keyword>
<dbReference type="EMBL" id="CP012830">
    <property type="protein sequence ID" value="ALI01292.1"/>
    <property type="molecule type" value="Genomic_DNA"/>
</dbReference>
<dbReference type="RefSeq" id="WP_054594693.1">
    <property type="nucleotide sequence ID" value="NZ_CP012830.1"/>
</dbReference>
<evidence type="ECO:0000256" key="1">
    <source>
        <dbReference type="SAM" id="Phobius"/>
    </source>
</evidence>
<feature type="transmembrane region" description="Helical" evidence="1">
    <location>
        <begin position="72"/>
        <end position="88"/>
    </location>
</feature>
<name>A0A0N7GZU2_PSEFL</name>
<dbReference type="AlphaFoldDB" id="A0A0N7GZU2"/>
<reference evidence="3" key="1">
    <citation type="submission" date="2015-09" db="EMBL/GenBank/DDBJ databases">
        <title>Whole genome sequence of Pseudomonas fluorescens FW300-N2E3.</title>
        <authorList>
            <person name="Ray J."/>
            <person name="Melnyk R."/>
            <person name="Deutschbauer A."/>
        </authorList>
    </citation>
    <scope>NUCLEOTIDE SEQUENCE [LARGE SCALE GENOMIC DNA]</scope>
    <source>
        <strain evidence="3">FW300-N2E3</strain>
    </source>
</reference>
<dbReference type="OrthoDB" id="7023082at2"/>
<evidence type="ECO:0000313" key="3">
    <source>
        <dbReference type="Proteomes" id="UP000066487"/>
    </source>
</evidence>
<protein>
    <submittedName>
        <fullName evidence="2">Uncharacterized protein</fullName>
    </submittedName>
</protein>
<keyword evidence="1" id="KW-0812">Transmembrane</keyword>
<feature type="transmembrane region" description="Helical" evidence="1">
    <location>
        <begin position="42"/>
        <end position="65"/>
    </location>
</feature>
<keyword evidence="1" id="KW-0472">Membrane</keyword>
<reference evidence="2 3" key="2">
    <citation type="journal article" date="2018" name="Nature">
        <title>Mutant phenotypes for thousands of bacterial genes of unknown function.</title>
        <authorList>
            <person name="Price M.N."/>
            <person name="Wetmore K.M."/>
            <person name="Waters R.J."/>
            <person name="Callaghan M."/>
            <person name="Ray J."/>
            <person name="Liu H."/>
            <person name="Kuehl J.V."/>
            <person name="Melnyk R.A."/>
            <person name="Lamson J.S."/>
            <person name="Suh Y."/>
            <person name="Carlson H.K."/>
            <person name="Esquivel Z."/>
            <person name="Sadeeshkumar H."/>
            <person name="Chakraborty R."/>
            <person name="Zane G.M."/>
            <person name="Rubin B.E."/>
            <person name="Wall J.D."/>
            <person name="Visel A."/>
            <person name="Bristow J."/>
            <person name="Blow M.J."/>
            <person name="Arkin A.P."/>
            <person name="Deutschbauer A.M."/>
        </authorList>
    </citation>
    <scope>NUCLEOTIDE SEQUENCE [LARGE SCALE GENOMIC DNA]</scope>
    <source>
        <strain evidence="2 3">FW300-N2E3</strain>
    </source>
</reference>